<name>A0ABQ5H6D7_9ASTR</name>
<gene>
    <name evidence="1" type="ORF">Tco_1057536</name>
</gene>
<accession>A0ABQ5H6D7</accession>
<comment type="caution">
    <text evidence="1">The sequence shown here is derived from an EMBL/GenBank/DDBJ whole genome shotgun (WGS) entry which is preliminary data.</text>
</comment>
<evidence type="ECO:0000313" key="2">
    <source>
        <dbReference type="Proteomes" id="UP001151760"/>
    </source>
</evidence>
<reference evidence="1" key="1">
    <citation type="journal article" date="2022" name="Int. J. Mol. Sci.">
        <title>Draft Genome of Tanacetum Coccineum: Genomic Comparison of Closely Related Tanacetum-Family Plants.</title>
        <authorList>
            <person name="Yamashiro T."/>
            <person name="Shiraishi A."/>
            <person name="Nakayama K."/>
            <person name="Satake H."/>
        </authorList>
    </citation>
    <scope>NUCLEOTIDE SEQUENCE</scope>
</reference>
<keyword evidence="2" id="KW-1185">Reference proteome</keyword>
<evidence type="ECO:0008006" key="3">
    <source>
        <dbReference type="Google" id="ProtNLM"/>
    </source>
</evidence>
<reference evidence="1" key="2">
    <citation type="submission" date="2022-01" db="EMBL/GenBank/DDBJ databases">
        <authorList>
            <person name="Yamashiro T."/>
            <person name="Shiraishi A."/>
            <person name="Satake H."/>
            <person name="Nakayama K."/>
        </authorList>
    </citation>
    <scope>NUCLEOTIDE SEQUENCE</scope>
</reference>
<sequence>MKQKLPLLLYQMTDTPYSINVNTPYRRFDTSYPTGGYGISVIFMDTAYGSSQIHRVGNWSNALSCEVLALIRRISFVGYDHAALSVIDTKKTLELAEEIFCASKATVYRTVPISKPVSKIPPVQPKPVLNEIPRELSTIGLVKDSFNKMRNHVNDFENVVTVRTKVIGQNEGIHKESTDMKEVFTQMKTEAAKYSIERKTFEIKEKKLLLENDHLLELLIYQDLVHTAMNSLAKILDYQSMEKSFLDEYSKCVELKAELLKKNDMVEKAVYDELSKRYARIENICISLEIKVQQYKESFQNNQPQNKHDAPEFLTFFEINELKAQLKAKDNLISKLKDHIATLKGKCMSEGDKSKNTSKVIAPGMYKIDLEPFSPKPLRNKEAHVYYLKHTQENTDTLCEILEQARDLRPLDSDLDSACCSKHMTGQRSQLTNFVEKFMGNVRFGNDHVAMIMGYGDYPIGNVTISRIMEQSLSIKLCEATMKMSGLLAKLHLPELYNRMALLKGETALYSGPELQQLTPGYISSGLVQNPSSSTRNVPPFKKYWDILFQPLFDEYFQPSSSVVSPILLDVVPLPADTTGIPSTTNFVQDAPSVNTSSTTQEIQAPAIHQGVEEQTQGIQNV</sequence>
<dbReference type="Proteomes" id="UP001151760">
    <property type="component" value="Unassembled WGS sequence"/>
</dbReference>
<proteinExistence type="predicted"/>
<dbReference type="EMBL" id="BQNB010019239">
    <property type="protein sequence ID" value="GJT83194.1"/>
    <property type="molecule type" value="Genomic_DNA"/>
</dbReference>
<protein>
    <recommendedName>
        <fullName evidence="3">Integrase, catalytic region, zinc finger, CCHC-type, peptidase aspartic, catalytic</fullName>
    </recommendedName>
</protein>
<organism evidence="1 2">
    <name type="scientific">Tanacetum coccineum</name>
    <dbReference type="NCBI Taxonomy" id="301880"/>
    <lineage>
        <taxon>Eukaryota</taxon>
        <taxon>Viridiplantae</taxon>
        <taxon>Streptophyta</taxon>
        <taxon>Embryophyta</taxon>
        <taxon>Tracheophyta</taxon>
        <taxon>Spermatophyta</taxon>
        <taxon>Magnoliopsida</taxon>
        <taxon>eudicotyledons</taxon>
        <taxon>Gunneridae</taxon>
        <taxon>Pentapetalae</taxon>
        <taxon>asterids</taxon>
        <taxon>campanulids</taxon>
        <taxon>Asterales</taxon>
        <taxon>Asteraceae</taxon>
        <taxon>Asteroideae</taxon>
        <taxon>Anthemideae</taxon>
        <taxon>Anthemidinae</taxon>
        <taxon>Tanacetum</taxon>
    </lineage>
</organism>
<evidence type="ECO:0000313" key="1">
    <source>
        <dbReference type="EMBL" id="GJT83194.1"/>
    </source>
</evidence>